<comment type="function">
    <text evidence="10">Catalyzes the phosphorylation of the position 2 hydroxy group of 4-diphosphocytidyl-2C-methyl-D-erythritol.</text>
</comment>
<reference evidence="14" key="1">
    <citation type="journal article" date="2019" name="Int. J. Syst. Evol. Microbiol.">
        <title>The Global Catalogue of Microorganisms (GCM) 10K type strain sequencing project: providing services to taxonomists for standard genome sequencing and annotation.</title>
        <authorList>
            <consortium name="The Broad Institute Genomics Platform"/>
            <consortium name="The Broad Institute Genome Sequencing Center for Infectious Disease"/>
            <person name="Wu L."/>
            <person name="Ma J."/>
        </authorList>
    </citation>
    <scope>NUCLEOTIDE SEQUENCE [LARGE SCALE GENOMIC DNA]</scope>
    <source>
        <strain evidence="14">CGMCC 1.19062</strain>
    </source>
</reference>
<dbReference type="GO" id="GO:0050515">
    <property type="term" value="F:4-(cytidine 5'-diphospho)-2-C-methyl-D-erythritol kinase activity"/>
    <property type="evidence" value="ECO:0007669"/>
    <property type="project" value="UniProtKB-EC"/>
</dbReference>
<dbReference type="Gene3D" id="3.30.230.10">
    <property type="match status" value="1"/>
</dbReference>
<comment type="caution">
    <text evidence="13">The sequence shown here is derived from an EMBL/GenBank/DDBJ whole genome shotgun (WGS) entry which is preliminary data.</text>
</comment>
<dbReference type="Gene3D" id="3.30.70.890">
    <property type="entry name" value="GHMP kinase, C-terminal domain"/>
    <property type="match status" value="1"/>
</dbReference>
<keyword evidence="6 10" id="KW-0418">Kinase</keyword>
<keyword evidence="5 10" id="KW-0547">Nucleotide-binding</keyword>
<dbReference type="SUPFAM" id="SSF55060">
    <property type="entry name" value="GHMP Kinase, C-terminal domain"/>
    <property type="match status" value="1"/>
</dbReference>
<evidence type="ECO:0000259" key="11">
    <source>
        <dbReference type="Pfam" id="PF00288"/>
    </source>
</evidence>
<dbReference type="InterPro" id="IPR036554">
    <property type="entry name" value="GHMP_kinase_C_sf"/>
</dbReference>
<dbReference type="EMBL" id="JBHUIP010000003">
    <property type="protein sequence ID" value="MFD2261789.1"/>
    <property type="molecule type" value="Genomic_DNA"/>
</dbReference>
<dbReference type="PANTHER" id="PTHR43527">
    <property type="entry name" value="4-DIPHOSPHOCYTIDYL-2-C-METHYL-D-ERYTHRITOL KINASE, CHLOROPLASTIC"/>
    <property type="match status" value="1"/>
</dbReference>
<dbReference type="InterPro" id="IPR014721">
    <property type="entry name" value="Ribsml_uS5_D2-typ_fold_subgr"/>
</dbReference>
<evidence type="ECO:0000256" key="3">
    <source>
        <dbReference type="ARBA" id="ARBA00017473"/>
    </source>
</evidence>
<keyword evidence="14" id="KW-1185">Reference proteome</keyword>
<feature type="binding site" evidence="10">
    <location>
        <begin position="92"/>
        <end position="102"/>
    </location>
    <ligand>
        <name>ATP</name>
        <dbReference type="ChEBI" id="CHEBI:30616"/>
    </ligand>
</feature>
<comment type="similarity">
    <text evidence="1 10">Belongs to the GHMP kinase family. IspE subfamily.</text>
</comment>
<dbReference type="InterPro" id="IPR006204">
    <property type="entry name" value="GHMP_kinase_N_dom"/>
</dbReference>
<evidence type="ECO:0000256" key="4">
    <source>
        <dbReference type="ARBA" id="ARBA00022679"/>
    </source>
</evidence>
<dbReference type="InterPro" id="IPR020568">
    <property type="entry name" value="Ribosomal_Su5_D2-typ_SF"/>
</dbReference>
<dbReference type="SUPFAM" id="SSF54211">
    <property type="entry name" value="Ribosomal protein S5 domain 2-like"/>
    <property type="match status" value="1"/>
</dbReference>
<dbReference type="Pfam" id="PF00288">
    <property type="entry name" value="GHMP_kinases_N"/>
    <property type="match status" value="1"/>
</dbReference>
<evidence type="ECO:0000256" key="9">
    <source>
        <dbReference type="ARBA" id="ARBA00032554"/>
    </source>
</evidence>
<comment type="catalytic activity">
    <reaction evidence="10">
        <text>4-CDP-2-C-methyl-D-erythritol + ATP = 4-CDP-2-C-methyl-D-erythritol 2-phosphate + ADP + H(+)</text>
        <dbReference type="Rhea" id="RHEA:18437"/>
        <dbReference type="ChEBI" id="CHEBI:15378"/>
        <dbReference type="ChEBI" id="CHEBI:30616"/>
        <dbReference type="ChEBI" id="CHEBI:57823"/>
        <dbReference type="ChEBI" id="CHEBI:57919"/>
        <dbReference type="ChEBI" id="CHEBI:456216"/>
        <dbReference type="EC" id="2.7.1.148"/>
    </reaction>
</comment>
<evidence type="ECO:0000256" key="8">
    <source>
        <dbReference type="ARBA" id="ARBA00023229"/>
    </source>
</evidence>
<evidence type="ECO:0000256" key="6">
    <source>
        <dbReference type="ARBA" id="ARBA00022777"/>
    </source>
</evidence>
<dbReference type="HAMAP" id="MF_00061">
    <property type="entry name" value="IspE"/>
    <property type="match status" value="1"/>
</dbReference>
<protein>
    <recommendedName>
        <fullName evidence="3 10">4-diphosphocytidyl-2-C-methyl-D-erythritol kinase</fullName>
        <shortName evidence="10">CMK</shortName>
        <ecNumber evidence="2 10">2.7.1.148</ecNumber>
    </recommendedName>
    <alternativeName>
        <fullName evidence="9 10">4-(cytidine-5'-diphospho)-2-C-methyl-D-erythritol kinase</fullName>
    </alternativeName>
</protein>
<dbReference type="EC" id="2.7.1.148" evidence="2 10"/>
<evidence type="ECO:0000256" key="1">
    <source>
        <dbReference type="ARBA" id="ARBA00009684"/>
    </source>
</evidence>
<keyword evidence="8 10" id="KW-0414">Isoprene biosynthesis</keyword>
<dbReference type="Pfam" id="PF08544">
    <property type="entry name" value="GHMP_kinases_C"/>
    <property type="match status" value="1"/>
</dbReference>
<name>A0ABW5DMU1_9PROT</name>
<evidence type="ECO:0000256" key="5">
    <source>
        <dbReference type="ARBA" id="ARBA00022741"/>
    </source>
</evidence>
<feature type="active site" evidence="10">
    <location>
        <position position="11"/>
    </location>
</feature>
<comment type="pathway">
    <text evidence="10">Isoprenoid biosynthesis; isopentenyl diphosphate biosynthesis via DXP pathway; isopentenyl diphosphate from 1-deoxy-D-xylulose 5-phosphate: step 3/6.</text>
</comment>
<dbReference type="NCBIfam" id="NF011202">
    <property type="entry name" value="PRK14608.1"/>
    <property type="match status" value="1"/>
</dbReference>
<proteinExistence type="inferred from homology"/>
<gene>
    <name evidence="10" type="primary">ispE</name>
    <name evidence="13" type="ORF">ACFSM5_02745</name>
</gene>
<accession>A0ABW5DMU1</accession>
<dbReference type="InterPro" id="IPR013750">
    <property type="entry name" value="GHMP_kinase_C_dom"/>
</dbReference>
<keyword evidence="4 10" id="KW-0808">Transferase</keyword>
<dbReference type="RefSeq" id="WP_379874704.1">
    <property type="nucleotide sequence ID" value="NZ_JBHUIP010000003.1"/>
</dbReference>
<sequence length="283" mass="29051">MSLLTATARAKINLTLRVVGRRADGYHLLDSLVAFTDLGDGLTVETADSLSLVLTGPFASELTAESDNLVLRAARALAPDRGARITLDKRLPIASGIGGGSADAAAALLLLDELWGLSTPPDRLHQIALSLGADVPVCLAGRPARMGGIGDELLPAPELPAAALVLVNPRIACPTPKVFGARTGSFSLPMLGVPDRISDVSQLASLIERGGNDLSRAAMSLVPEIASALSAMRHQAGCYTASLSGSGATSFALFADLGGANNAAAAIKGERPNWWVAATRLST</sequence>
<dbReference type="InterPro" id="IPR004424">
    <property type="entry name" value="IspE"/>
</dbReference>
<evidence type="ECO:0000259" key="12">
    <source>
        <dbReference type="Pfam" id="PF08544"/>
    </source>
</evidence>
<feature type="domain" description="GHMP kinase C-terminal" evidence="12">
    <location>
        <begin position="199"/>
        <end position="268"/>
    </location>
</feature>
<dbReference type="PIRSF" id="PIRSF010376">
    <property type="entry name" value="IspE"/>
    <property type="match status" value="1"/>
</dbReference>
<evidence type="ECO:0000313" key="14">
    <source>
        <dbReference type="Proteomes" id="UP001597295"/>
    </source>
</evidence>
<feature type="domain" description="GHMP kinase N-terminal" evidence="11">
    <location>
        <begin position="68"/>
        <end position="141"/>
    </location>
</feature>
<keyword evidence="7 10" id="KW-0067">ATP-binding</keyword>
<dbReference type="PANTHER" id="PTHR43527:SF2">
    <property type="entry name" value="4-DIPHOSPHOCYTIDYL-2-C-METHYL-D-ERYTHRITOL KINASE, CHLOROPLASTIC"/>
    <property type="match status" value="1"/>
</dbReference>
<dbReference type="Proteomes" id="UP001597295">
    <property type="component" value="Unassembled WGS sequence"/>
</dbReference>
<evidence type="ECO:0000256" key="2">
    <source>
        <dbReference type="ARBA" id="ARBA00012052"/>
    </source>
</evidence>
<dbReference type="NCBIfam" id="TIGR00154">
    <property type="entry name" value="ispE"/>
    <property type="match status" value="1"/>
</dbReference>
<evidence type="ECO:0000313" key="13">
    <source>
        <dbReference type="EMBL" id="MFD2261789.1"/>
    </source>
</evidence>
<evidence type="ECO:0000256" key="7">
    <source>
        <dbReference type="ARBA" id="ARBA00022840"/>
    </source>
</evidence>
<evidence type="ECO:0000256" key="10">
    <source>
        <dbReference type="HAMAP-Rule" id="MF_00061"/>
    </source>
</evidence>
<organism evidence="13 14">
    <name type="scientific">Lacibacterium aquatile</name>
    <dbReference type="NCBI Taxonomy" id="1168082"/>
    <lineage>
        <taxon>Bacteria</taxon>
        <taxon>Pseudomonadati</taxon>
        <taxon>Pseudomonadota</taxon>
        <taxon>Alphaproteobacteria</taxon>
        <taxon>Rhodospirillales</taxon>
        <taxon>Rhodospirillaceae</taxon>
    </lineage>
</organism>
<feature type="active site" evidence="10">
    <location>
        <position position="134"/>
    </location>
</feature>